<accession>A0AA90NJZ0</accession>
<name>A0AA90NJZ0_9GAMM</name>
<dbReference type="Proteomes" id="UP001178148">
    <property type="component" value="Unassembled WGS sequence"/>
</dbReference>
<comment type="caution">
    <text evidence="2">The sequence shown here is derived from an EMBL/GenBank/DDBJ whole genome shotgun (WGS) entry which is preliminary data.</text>
</comment>
<evidence type="ECO:0000256" key="1">
    <source>
        <dbReference type="SAM" id="MobiDB-lite"/>
    </source>
</evidence>
<feature type="region of interest" description="Disordered" evidence="1">
    <location>
        <begin position="45"/>
        <end position="72"/>
    </location>
</feature>
<organism evidence="2 3">
    <name type="scientific">Candidatus Endonucleibacter bathymodioli</name>
    <dbReference type="NCBI Taxonomy" id="539814"/>
    <lineage>
        <taxon>Bacteria</taxon>
        <taxon>Pseudomonadati</taxon>
        <taxon>Pseudomonadota</taxon>
        <taxon>Gammaproteobacteria</taxon>
        <taxon>Oceanospirillales</taxon>
        <taxon>Endozoicomonadaceae</taxon>
        <taxon>Candidatus Endonucleibacter</taxon>
    </lineage>
</organism>
<evidence type="ECO:0000313" key="2">
    <source>
        <dbReference type="EMBL" id="MDP0588294.1"/>
    </source>
</evidence>
<keyword evidence="3" id="KW-1185">Reference proteome</keyword>
<sequence length="72" mass="8377">MNFHYLLERNGLARKIFKSVNDWLSDTDVLVKEGMLMDATIIEAPNSNKNKASGRNPERHKPRRVIRALRNE</sequence>
<evidence type="ECO:0008006" key="4">
    <source>
        <dbReference type="Google" id="ProtNLM"/>
    </source>
</evidence>
<proteinExistence type="predicted"/>
<reference evidence="2 3" key="1">
    <citation type="journal article" date="2023" name="bioRxiv">
        <title>An intranuclear bacterial parasite of deep-sea mussels expresses apoptosis inhibitors acquired from its host.</title>
        <authorList>
            <person name="Gonzalez Porras M.A."/>
            <person name="Assie A."/>
            <person name="Tietjen M."/>
            <person name="Violette M."/>
            <person name="Kleiner M."/>
            <person name="Gruber-Vodicka H."/>
            <person name="Dubilier N."/>
            <person name="Leisch N."/>
        </authorList>
    </citation>
    <scope>NUCLEOTIDE SEQUENCE [LARGE SCALE GENOMIC DNA]</scope>
    <source>
        <strain evidence="2">IAP13</strain>
    </source>
</reference>
<dbReference type="EMBL" id="JASXSV010000003">
    <property type="protein sequence ID" value="MDP0588294.1"/>
    <property type="molecule type" value="Genomic_DNA"/>
</dbReference>
<gene>
    <name evidence="2" type="ORF">QS748_03475</name>
</gene>
<protein>
    <recommendedName>
        <fullName evidence="4">Transposase</fullName>
    </recommendedName>
</protein>
<evidence type="ECO:0000313" key="3">
    <source>
        <dbReference type="Proteomes" id="UP001178148"/>
    </source>
</evidence>
<dbReference type="AlphaFoldDB" id="A0AA90NJZ0"/>
<feature type="compositionally biased region" description="Basic residues" evidence="1">
    <location>
        <begin position="58"/>
        <end position="72"/>
    </location>
</feature>